<name>G3M9W7_9CAUD</name>
<dbReference type="KEGG" id="vg:18563441"/>
<gene>
    <name evidence="2" type="primary">226</name>
    <name evidence="2" type="ORF">G_226</name>
</gene>
<dbReference type="Pfam" id="PF03796">
    <property type="entry name" value="DnaB_C"/>
    <property type="match status" value="1"/>
</dbReference>
<organism evidence="2 3">
    <name type="scientific">Bacillus phage G</name>
    <dbReference type="NCBI Taxonomy" id="2884420"/>
    <lineage>
        <taxon>Viruses</taxon>
        <taxon>Duplodnaviria</taxon>
        <taxon>Heunggongvirae</taxon>
        <taxon>Uroviricota</taxon>
        <taxon>Caudoviricetes</taxon>
        <taxon>Donellivirus</taxon>
        <taxon>Donellivirus gee</taxon>
    </lineage>
</organism>
<dbReference type="GeneID" id="18563441"/>
<accession>G3M9W7</accession>
<dbReference type="GO" id="GO:0006260">
    <property type="term" value="P:DNA replication"/>
    <property type="evidence" value="ECO:0007669"/>
    <property type="project" value="InterPro"/>
</dbReference>
<evidence type="ECO:0000259" key="1">
    <source>
        <dbReference type="PROSITE" id="PS51199"/>
    </source>
</evidence>
<dbReference type="PROSITE" id="PS51199">
    <property type="entry name" value="SF4_HELICASE"/>
    <property type="match status" value="1"/>
</dbReference>
<dbReference type="PANTHER" id="PTHR30153">
    <property type="entry name" value="REPLICATIVE DNA HELICASE DNAB"/>
    <property type="match status" value="1"/>
</dbReference>
<dbReference type="PANTHER" id="PTHR30153:SF2">
    <property type="entry name" value="REPLICATIVE DNA HELICASE"/>
    <property type="match status" value="1"/>
</dbReference>
<sequence length="470" mass="52848">MSSSLNKIEKIQKKFLAYLFSDKKFIAASFGRIKPHHLPDCHFIYSLLTGYYTRHKNIITDDVVDIMFNKKNLDANAVVSYKSLIGELRTLLIDNGKFIGDDAEFNALIEELEEIQKRKDYVKIAEQIIETNPLDCSTDKLVEMEKKVKEGVTNITARTGETRKEGTIRDSVNDRREAYRQVKENPESIKAIPTGFSQIDDTNGGFRAGELIYIIGRKGDGKSVALLNFGHNAWAAGYNVIIFTLEISKEDYERRFDARAAGISSNGLKMGKLDNAEEIIYDKYLDNLSKGKVEVLDKESGQQKLTSCGTMYIVDCPSGATPAFVESKIDTVEQLLGIKFHVVITDYSGIMKPNVNVGEKRHEQGAIALDQKRIARERDCVVLSAAQMTRGGAKEKEATTEHVAESDQISDHLDWGIYVRSISETTGVMGSFKTRDAAPFKFHFAKKYSMMKMVELEDQLANWDNLEGIE</sequence>
<evidence type="ECO:0000313" key="3">
    <source>
        <dbReference type="Proteomes" id="UP000009273"/>
    </source>
</evidence>
<dbReference type="EMBL" id="JN638751">
    <property type="protein sequence ID" value="AEO93485.1"/>
    <property type="molecule type" value="Genomic_DNA"/>
</dbReference>
<dbReference type="Proteomes" id="UP000009273">
    <property type="component" value="Segment"/>
</dbReference>
<dbReference type="SUPFAM" id="SSF52540">
    <property type="entry name" value="P-loop containing nucleoside triphosphate hydrolases"/>
    <property type="match status" value="1"/>
</dbReference>
<reference evidence="2 3" key="1">
    <citation type="submission" date="2011-09" db="EMBL/GenBank/DDBJ databases">
        <authorList>
            <person name="Pope W.H."/>
            <person name="Pedulla M.L."/>
            <person name="Ford M.E."/>
            <person name="Peebles C.L."/>
            <person name="Hatfull G.H."/>
            <person name="Hendrix R.W."/>
        </authorList>
    </citation>
    <scope>NUCLEOTIDE SEQUENCE [LARGE SCALE GENOMIC DNA]</scope>
    <source>
        <strain evidence="2">G</strain>
    </source>
</reference>
<dbReference type="InterPro" id="IPR007694">
    <property type="entry name" value="DNA_helicase_DnaB-like_C"/>
</dbReference>
<proteinExistence type="predicted"/>
<dbReference type="Gene3D" id="3.40.50.300">
    <property type="entry name" value="P-loop containing nucleotide triphosphate hydrolases"/>
    <property type="match status" value="1"/>
</dbReference>
<dbReference type="RefSeq" id="YP_009015529.1">
    <property type="nucleotide sequence ID" value="NC_023719.1"/>
</dbReference>
<protein>
    <submittedName>
        <fullName evidence="2">Gp226</fullName>
    </submittedName>
</protein>
<keyword evidence="3" id="KW-1185">Reference proteome</keyword>
<dbReference type="InterPro" id="IPR027417">
    <property type="entry name" value="P-loop_NTPase"/>
</dbReference>
<feature type="domain" description="SF4 helicase" evidence="1">
    <location>
        <begin position="185"/>
        <end position="407"/>
    </location>
</feature>
<dbReference type="GO" id="GO:0003678">
    <property type="term" value="F:DNA helicase activity"/>
    <property type="evidence" value="ECO:0007669"/>
    <property type="project" value="InterPro"/>
</dbReference>
<dbReference type="GO" id="GO:0005524">
    <property type="term" value="F:ATP binding"/>
    <property type="evidence" value="ECO:0007669"/>
    <property type="project" value="InterPro"/>
</dbReference>
<evidence type="ECO:0000313" key="2">
    <source>
        <dbReference type="EMBL" id="AEO93485.1"/>
    </source>
</evidence>